<dbReference type="AlphaFoldDB" id="A0A517Z2D2"/>
<evidence type="ECO:0000313" key="3">
    <source>
        <dbReference type="EMBL" id="QDU36630.1"/>
    </source>
</evidence>
<dbReference type="KEGG" id="mri:Mal4_09170"/>
<evidence type="ECO:0000313" key="4">
    <source>
        <dbReference type="Proteomes" id="UP000320496"/>
    </source>
</evidence>
<protein>
    <submittedName>
        <fullName evidence="3">tRNA-specific 2-thiouridylase MnmA</fullName>
    </submittedName>
</protein>
<dbReference type="Gene3D" id="3.40.50.620">
    <property type="entry name" value="HUPs"/>
    <property type="match status" value="1"/>
</dbReference>
<dbReference type="GO" id="GO:0006529">
    <property type="term" value="P:asparagine biosynthetic process"/>
    <property type="evidence" value="ECO:0007669"/>
    <property type="project" value="InterPro"/>
</dbReference>
<dbReference type="PANTHER" id="PTHR43169">
    <property type="entry name" value="EXSB FAMILY PROTEIN"/>
    <property type="match status" value="1"/>
</dbReference>
<reference evidence="3 4" key="1">
    <citation type="submission" date="2019-02" db="EMBL/GenBank/DDBJ databases">
        <title>Deep-cultivation of Planctomycetes and their phenomic and genomic characterization uncovers novel biology.</title>
        <authorList>
            <person name="Wiegand S."/>
            <person name="Jogler M."/>
            <person name="Boedeker C."/>
            <person name="Pinto D."/>
            <person name="Vollmers J."/>
            <person name="Rivas-Marin E."/>
            <person name="Kohn T."/>
            <person name="Peeters S.H."/>
            <person name="Heuer A."/>
            <person name="Rast P."/>
            <person name="Oberbeckmann S."/>
            <person name="Bunk B."/>
            <person name="Jeske O."/>
            <person name="Meyerdierks A."/>
            <person name="Storesund J.E."/>
            <person name="Kallscheuer N."/>
            <person name="Luecker S."/>
            <person name="Lage O.M."/>
            <person name="Pohl T."/>
            <person name="Merkel B.J."/>
            <person name="Hornburger P."/>
            <person name="Mueller R.-W."/>
            <person name="Bruemmer F."/>
            <person name="Labrenz M."/>
            <person name="Spormann A.M."/>
            <person name="Op den Camp H."/>
            <person name="Overmann J."/>
            <person name="Amann R."/>
            <person name="Jetten M.S.M."/>
            <person name="Mascher T."/>
            <person name="Medema M.H."/>
            <person name="Devos D.P."/>
            <person name="Kaster A.-K."/>
            <person name="Ovreas L."/>
            <person name="Rohde M."/>
            <person name="Galperin M.Y."/>
            <person name="Jogler C."/>
        </authorList>
    </citation>
    <scope>NUCLEOTIDE SEQUENCE [LARGE SCALE GENOMIC DNA]</scope>
    <source>
        <strain evidence="3 4">Mal4</strain>
    </source>
</reference>
<name>A0A517Z2D2_9PLAN</name>
<dbReference type="GO" id="GO:0016783">
    <property type="term" value="F:sulfurtransferase activity"/>
    <property type="evidence" value="ECO:0007669"/>
    <property type="project" value="InterPro"/>
</dbReference>
<dbReference type="InterPro" id="IPR001962">
    <property type="entry name" value="Asn_synthase"/>
</dbReference>
<dbReference type="GO" id="GO:0004066">
    <property type="term" value="F:asparagine synthase (glutamine-hydrolyzing) activity"/>
    <property type="evidence" value="ECO:0007669"/>
    <property type="project" value="InterPro"/>
</dbReference>
<dbReference type="InterPro" id="IPR014729">
    <property type="entry name" value="Rossmann-like_a/b/a_fold"/>
</dbReference>
<sequence>MTEFDGVDDTLDAKRERLLELLRRCGRVAVAFSGGVDSTVVAKAAQLACGDEAVAVTAVSPSLASGELETARELAEQIGIRHVIIRTEEFSQSGYIANAGNRCYFCKSELYTQVEQRREELQVDTVVNGANLDDQGDHRPGMQAAKERSVRSPLLEAGLTKADVRALARMWGLPVWDKPASPCLSSRIAYGVEVTPERVRRVDDAERFLRETFGLRELRVRLEANELGRIEVPLESLPALIERRADVVEHLTSLGFRYVTLDLEGFRSGSLNAVLPVEQLSLTMPGSSSD</sequence>
<evidence type="ECO:0000259" key="2">
    <source>
        <dbReference type="Pfam" id="PF00733"/>
    </source>
</evidence>
<dbReference type="EMBL" id="CP036275">
    <property type="protein sequence ID" value="QDU36630.1"/>
    <property type="molecule type" value="Genomic_DNA"/>
</dbReference>
<dbReference type="InterPro" id="IPR005232">
    <property type="entry name" value="LarE"/>
</dbReference>
<dbReference type="PANTHER" id="PTHR43169:SF2">
    <property type="entry name" value="NAD_GMP SYNTHASE DOMAIN-CONTAINING PROTEIN"/>
    <property type="match status" value="1"/>
</dbReference>
<gene>
    <name evidence="3" type="ORF">Mal4_09170</name>
</gene>
<dbReference type="PIRSF" id="PIRSF006661">
    <property type="entry name" value="PP-lp_UCP006661"/>
    <property type="match status" value="1"/>
</dbReference>
<dbReference type="CDD" id="cd01990">
    <property type="entry name" value="LarE-like"/>
    <property type="match status" value="1"/>
</dbReference>
<dbReference type="OrthoDB" id="9776919at2"/>
<keyword evidence="4" id="KW-1185">Reference proteome</keyword>
<proteinExistence type="predicted"/>
<feature type="domain" description="Asparagine synthetase" evidence="2">
    <location>
        <begin position="26"/>
        <end position="89"/>
    </location>
</feature>
<dbReference type="Pfam" id="PF00733">
    <property type="entry name" value="Asn_synthase"/>
    <property type="match status" value="1"/>
</dbReference>
<organism evidence="3 4">
    <name type="scientific">Maioricimonas rarisocia</name>
    <dbReference type="NCBI Taxonomy" id="2528026"/>
    <lineage>
        <taxon>Bacteria</taxon>
        <taxon>Pseudomonadati</taxon>
        <taxon>Planctomycetota</taxon>
        <taxon>Planctomycetia</taxon>
        <taxon>Planctomycetales</taxon>
        <taxon>Planctomycetaceae</taxon>
        <taxon>Maioricimonas</taxon>
    </lineage>
</organism>
<evidence type="ECO:0000256" key="1">
    <source>
        <dbReference type="PIRSR" id="PIRSR006661-1"/>
    </source>
</evidence>
<accession>A0A517Z2D2</accession>
<dbReference type="SUPFAM" id="SSF52402">
    <property type="entry name" value="Adenine nucleotide alpha hydrolases-like"/>
    <property type="match status" value="1"/>
</dbReference>
<dbReference type="Proteomes" id="UP000320496">
    <property type="component" value="Chromosome"/>
</dbReference>
<dbReference type="InterPro" id="IPR052188">
    <property type="entry name" value="Ni-pincer_cofactor_biosynth"/>
</dbReference>
<feature type="active site" description="Nucleophile and sulfur donor" evidence="1">
    <location>
        <position position="183"/>
    </location>
</feature>
<dbReference type="RefSeq" id="WP_145367270.1">
    <property type="nucleotide sequence ID" value="NZ_CP036275.1"/>
</dbReference>
<dbReference type="NCBIfam" id="TIGR00268">
    <property type="entry name" value="ATP-dependent sacrificial sulfur transferase LarE"/>
    <property type="match status" value="1"/>
</dbReference>